<proteinExistence type="predicted"/>
<feature type="region of interest" description="Disordered" evidence="1">
    <location>
        <begin position="199"/>
        <end position="272"/>
    </location>
</feature>
<feature type="region of interest" description="Disordered" evidence="1">
    <location>
        <begin position="1"/>
        <end position="79"/>
    </location>
</feature>
<keyword evidence="3" id="KW-1185">Reference proteome</keyword>
<comment type="caution">
    <text evidence="2">The sequence shown here is derived from an EMBL/GenBank/DDBJ whole genome shotgun (WGS) entry which is preliminary data.</text>
</comment>
<organism evidence="2 3">
    <name type="scientific">Podospora fimiseda</name>
    <dbReference type="NCBI Taxonomy" id="252190"/>
    <lineage>
        <taxon>Eukaryota</taxon>
        <taxon>Fungi</taxon>
        <taxon>Dikarya</taxon>
        <taxon>Ascomycota</taxon>
        <taxon>Pezizomycotina</taxon>
        <taxon>Sordariomycetes</taxon>
        <taxon>Sordariomycetidae</taxon>
        <taxon>Sordariales</taxon>
        <taxon>Podosporaceae</taxon>
        <taxon>Podospora</taxon>
    </lineage>
</organism>
<reference evidence="2" key="2">
    <citation type="submission" date="2023-05" db="EMBL/GenBank/DDBJ databases">
        <authorList>
            <consortium name="Lawrence Berkeley National Laboratory"/>
            <person name="Steindorff A."/>
            <person name="Hensen N."/>
            <person name="Bonometti L."/>
            <person name="Westerberg I."/>
            <person name="Brannstrom I.O."/>
            <person name="Guillou S."/>
            <person name="Cros-Aarteil S."/>
            <person name="Calhoun S."/>
            <person name="Haridas S."/>
            <person name="Kuo A."/>
            <person name="Mondo S."/>
            <person name="Pangilinan J."/>
            <person name="Riley R."/>
            <person name="Labutti K."/>
            <person name="Andreopoulos B."/>
            <person name="Lipzen A."/>
            <person name="Chen C."/>
            <person name="Yanf M."/>
            <person name="Daum C."/>
            <person name="Ng V."/>
            <person name="Clum A."/>
            <person name="Ohm R."/>
            <person name="Martin F."/>
            <person name="Silar P."/>
            <person name="Natvig D."/>
            <person name="Lalanne C."/>
            <person name="Gautier V."/>
            <person name="Ament-Velasquez S.L."/>
            <person name="Kruys A."/>
            <person name="Hutchinson M.I."/>
            <person name="Powell A.J."/>
            <person name="Barry K."/>
            <person name="Miller A.N."/>
            <person name="Grigoriev I.V."/>
            <person name="Debuchy R."/>
            <person name="Gladieux P."/>
            <person name="Thoren M.H."/>
            <person name="Johannesson H."/>
        </authorList>
    </citation>
    <scope>NUCLEOTIDE SEQUENCE</scope>
    <source>
        <strain evidence="2">CBS 990.96</strain>
    </source>
</reference>
<accession>A0AAN7BZC3</accession>
<sequence>MDFRKASLLVHSSAPDNKTIPKLRKKLQKQVNKQKSNLSWRLGTTTTSSTEASSSTNKPETTPISKKNPVPLPPPDLSDSKWTEFFRGARCIYPHDFQSAPGSQEQLRNPAIVPELSHLVGQPRKSTSSDTAAAAVTQRTTTTTTRRRAKTPIFSIGQLEDIPRPTNALGKTSSVELIAEQYRALLESADDDSDDLLGMYYSDSYSEPPVHTASRQSLSGDHQHRRPLSILRRQASSGDLRHSIELPRRPDYPGKNNLTQASTSSSSSEDDGTLVSFEEEMVYFKPVSFSPELPEQSAASTPAATATADNLSLQICLDLLTRDLSSALASRPSRSSPETSALQVWVMIEAYEKLRERLLGEKRMLGYEEAGVMEGMLSMWLKALYSIHDKLTEGAGSGGELIAEDVD</sequence>
<feature type="compositionally biased region" description="Polar residues" evidence="1">
    <location>
        <begin position="29"/>
        <end position="43"/>
    </location>
</feature>
<name>A0AAN7BZC3_9PEZI</name>
<gene>
    <name evidence="2" type="ORF">QBC38DRAFT_142</name>
</gene>
<evidence type="ECO:0000313" key="2">
    <source>
        <dbReference type="EMBL" id="KAK4232438.1"/>
    </source>
</evidence>
<feature type="compositionally biased region" description="Basic and acidic residues" evidence="1">
    <location>
        <begin position="239"/>
        <end position="252"/>
    </location>
</feature>
<evidence type="ECO:0000256" key="1">
    <source>
        <dbReference type="SAM" id="MobiDB-lite"/>
    </source>
</evidence>
<feature type="compositionally biased region" description="Low complexity" evidence="1">
    <location>
        <begin position="44"/>
        <end position="56"/>
    </location>
</feature>
<evidence type="ECO:0008006" key="4">
    <source>
        <dbReference type="Google" id="ProtNLM"/>
    </source>
</evidence>
<dbReference type="AlphaFoldDB" id="A0AAN7BZC3"/>
<dbReference type="EMBL" id="MU865287">
    <property type="protein sequence ID" value="KAK4232438.1"/>
    <property type="molecule type" value="Genomic_DNA"/>
</dbReference>
<dbReference type="Proteomes" id="UP001301958">
    <property type="component" value="Unassembled WGS sequence"/>
</dbReference>
<reference evidence="2" key="1">
    <citation type="journal article" date="2023" name="Mol. Phylogenet. Evol.">
        <title>Genome-scale phylogeny and comparative genomics of the fungal order Sordariales.</title>
        <authorList>
            <person name="Hensen N."/>
            <person name="Bonometti L."/>
            <person name="Westerberg I."/>
            <person name="Brannstrom I.O."/>
            <person name="Guillou S."/>
            <person name="Cros-Aarteil S."/>
            <person name="Calhoun S."/>
            <person name="Haridas S."/>
            <person name="Kuo A."/>
            <person name="Mondo S."/>
            <person name="Pangilinan J."/>
            <person name="Riley R."/>
            <person name="LaButti K."/>
            <person name="Andreopoulos B."/>
            <person name="Lipzen A."/>
            <person name="Chen C."/>
            <person name="Yan M."/>
            <person name="Daum C."/>
            <person name="Ng V."/>
            <person name="Clum A."/>
            <person name="Steindorff A."/>
            <person name="Ohm R.A."/>
            <person name="Martin F."/>
            <person name="Silar P."/>
            <person name="Natvig D.O."/>
            <person name="Lalanne C."/>
            <person name="Gautier V."/>
            <person name="Ament-Velasquez S.L."/>
            <person name="Kruys A."/>
            <person name="Hutchinson M.I."/>
            <person name="Powell A.J."/>
            <person name="Barry K."/>
            <person name="Miller A.N."/>
            <person name="Grigoriev I.V."/>
            <person name="Debuchy R."/>
            <person name="Gladieux P."/>
            <person name="Hiltunen Thoren M."/>
            <person name="Johannesson H."/>
        </authorList>
    </citation>
    <scope>NUCLEOTIDE SEQUENCE</scope>
    <source>
        <strain evidence="2">CBS 990.96</strain>
    </source>
</reference>
<evidence type="ECO:0000313" key="3">
    <source>
        <dbReference type="Proteomes" id="UP001301958"/>
    </source>
</evidence>
<protein>
    <recommendedName>
        <fullName evidence="4">Mating-type switching protein swi10</fullName>
    </recommendedName>
</protein>